<keyword evidence="2" id="KW-1185">Reference proteome</keyword>
<name>A0A919PJ88_9ACTN</name>
<evidence type="ECO:0000313" key="2">
    <source>
        <dbReference type="Proteomes" id="UP000660611"/>
    </source>
</evidence>
<comment type="caution">
    <text evidence="1">The sequence shown here is derived from an EMBL/GenBank/DDBJ whole genome shotgun (WGS) entry which is preliminary data.</text>
</comment>
<dbReference type="EMBL" id="BONQ01000047">
    <property type="protein sequence ID" value="GIG44939.1"/>
    <property type="molecule type" value="Genomic_DNA"/>
</dbReference>
<sequence>MLLVGWLVVSGPPRRAPQPQAGSAASAPSLTQAWPNATVVDLPGVLPDGAPYTPWLFLDASTSIGVAPTPDGAAQRVVARTADGVRELHRVAKDRYPNFLGFTGAGDTVFWGESVADPAETRIWRASVRGAAPTASLTADTGEIVFFNSQYDLLMHDGRLYWAAVGVSAEQPVTEIRSVPMSGGPTTVRPVDGAYQLLVWPWLHSAEGTGTGAGQGGPLEVRNLDTGRRITVPASPSEYIGCSPTWCRSIVTTGTDGSTRYDMIRSDGSDRRRVGGSAFSAAVADVALLDRFEPVLQMTGSAPDTRQRLVLYDLTNARLVTVAENVRQVLARQRVLWWSTGDQQHETWHSLDLGTLTG</sequence>
<evidence type="ECO:0000313" key="1">
    <source>
        <dbReference type="EMBL" id="GIG44939.1"/>
    </source>
</evidence>
<gene>
    <name evidence="1" type="ORF">Dsi01nite_029800</name>
</gene>
<dbReference type="AlphaFoldDB" id="A0A919PJ88"/>
<protein>
    <submittedName>
        <fullName evidence="1">Uncharacterized protein</fullName>
    </submittedName>
</protein>
<organism evidence="1 2">
    <name type="scientific">Dactylosporangium siamense</name>
    <dbReference type="NCBI Taxonomy" id="685454"/>
    <lineage>
        <taxon>Bacteria</taxon>
        <taxon>Bacillati</taxon>
        <taxon>Actinomycetota</taxon>
        <taxon>Actinomycetes</taxon>
        <taxon>Micromonosporales</taxon>
        <taxon>Micromonosporaceae</taxon>
        <taxon>Dactylosporangium</taxon>
    </lineage>
</organism>
<dbReference type="Proteomes" id="UP000660611">
    <property type="component" value="Unassembled WGS sequence"/>
</dbReference>
<dbReference type="SUPFAM" id="SSF63825">
    <property type="entry name" value="YWTD domain"/>
    <property type="match status" value="1"/>
</dbReference>
<proteinExistence type="predicted"/>
<reference evidence="1" key="1">
    <citation type="submission" date="2021-01" db="EMBL/GenBank/DDBJ databases">
        <title>Whole genome shotgun sequence of Dactylosporangium siamense NBRC 106093.</title>
        <authorList>
            <person name="Komaki H."/>
            <person name="Tamura T."/>
        </authorList>
    </citation>
    <scope>NUCLEOTIDE SEQUENCE</scope>
    <source>
        <strain evidence="1">NBRC 106093</strain>
    </source>
</reference>
<accession>A0A919PJ88</accession>